<accession>A0A195CPD6</accession>
<dbReference type="Pfam" id="PF05920">
    <property type="entry name" value="Homeobox_KN"/>
    <property type="match status" value="1"/>
</dbReference>
<evidence type="ECO:0000256" key="2">
    <source>
        <dbReference type="ARBA" id="ARBA00023125"/>
    </source>
</evidence>
<evidence type="ECO:0000256" key="4">
    <source>
        <dbReference type="ARBA" id="ARBA00023242"/>
    </source>
</evidence>
<protein>
    <submittedName>
        <fullName evidence="6">Homeobox protein Meis3</fullName>
    </submittedName>
</protein>
<dbReference type="STRING" id="456900.A0A195CPD6"/>
<feature type="non-terminal residue" evidence="6">
    <location>
        <position position="1"/>
    </location>
</feature>
<dbReference type="InterPro" id="IPR008422">
    <property type="entry name" value="KN_HD"/>
</dbReference>
<dbReference type="InterPro" id="IPR009057">
    <property type="entry name" value="Homeodomain-like_sf"/>
</dbReference>
<dbReference type="GO" id="GO:0048646">
    <property type="term" value="P:anatomical structure formation involved in morphogenesis"/>
    <property type="evidence" value="ECO:0007669"/>
    <property type="project" value="UniProtKB-ARBA"/>
</dbReference>
<evidence type="ECO:0000256" key="1">
    <source>
        <dbReference type="ARBA" id="ARBA00004123"/>
    </source>
</evidence>
<evidence type="ECO:0000313" key="7">
    <source>
        <dbReference type="Proteomes" id="UP000078542"/>
    </source>
</evidence>
<keyword evidence="4" id="KW-0539">Nucleus</keyword>
<keyword evidence="3 6" id="KW-0371">Homeobox</keyword>
<dbReference type="Proteomes" id="UP000078542">
    <property type="component" value="Unassembled WGS sequence"/>
</dbReference>
<reference evidence="6 7" key="1">
    <citation type="submission" date="2016-03" db="EMBL/GenBank/DDBJ databases">
        <title>Cyphomyrmex costatus WGS genome.</title>
        <authorList>
            <person name="Nygaard S."/>
            <person name="Hu H."/>
            <person name="Boomsma J."/>
            <person name="Zhang G."/>
        </authorList>
    </citation>
    <scope>NUCLEOTIDE SEQUENCE [LARGE SCALE GENOMIC DNA]</scope>
    <source>
        <strain evidence="6">MS0001</strain>
        <tissue evidence="6">Whole body</tissue>
    </source>
</reference>
<keyword evidence="7" id="KW-1185">Reference proteome</keyword>
<evidence type="ECO:0000313" key="6">
    <source>
        <dbReference type="EMBL" id="KYN01969.1"/>
    </source>
</evidence>
<comment type="subcellular location">
    <subcellularLocation>
        <location evidence="1">Nucleus</location>
    </subcellularLocation>
</comment>
<feature type="domain" description="KN homeodomain" evidence="5">
    <location>
        <begin position="50"/>
        <end position="75"/>
    </location>
</feature>
<dbReference type="GO" id="GO:0003677">
    <property type="term" value="F:DNA binding"/>
    <property type="evidence" value="ECO:0007669"/>
    <property type="project" value="UniProtKB-KW"/>
</dbReference>
<dbReference type="Gene3D" id="1.10.10.60">
    <property type="entry name" value="Homeodomain-like"/>
    <property type="match status" value="1"/>
</dbReference>
<dbReference type="GO" id="GO:0005634">
    <property type="term" value="C:nucleus"/>
    <property type="evidence" value="ECO:0007669"/>
    <property type="project" value="UniProtKB-SubCell"/>
</dbReference>
<name>A0A195CPD6_9HYME</name>
<evidence type="ECO:0000256" key="3">
    <source>
        <dbReference type="ARBA" id="ARBA00023155"/>
    </source>
</evidence>
<dbReference type="CDD" id="cd00086">
    <property type="entry name" value="homeodomain"/>
    <property type="match status" value="1"/>
</dbReference>
<organism evidence="6 7">
    <name type="scientific">Cyphomyrmex costatus</name>
    <dbReference type="NCBI Taxonomy" id="456900"/>
    <lineage>
        <taxon>Eukaryota</taxon>
        <taxon>Metazoa</taxon>
        <taxon>Ecdysozoa</taxon>
        <taxon>Arthropoda</taxon>
        <taxon>Hexapoda</taxon>
        <taxon>Insecta</taxon>
        <taxon>Pterygota</taxon>
        <taxon>Neoptera</taxon>
        <taxon>Endopterygota</taxon>
        <taxon>Hymenoptera</taxon>
        <taxon>Apocrita</taxon>
        <taxon>Aculeata</taxon>
        <taxon>Formicoidea</taxon>
        <taxon>Formicidae</taxon>
        <taxon>Myrmicinae</taxon>
        <taxon>Cyphomyrmex</taxon>
    </lineage>
</organism>
<dbReference type="GO" id="GO:0006355">
    <property type="term" value="P:regulation of DNA-templated transcription"/>
    <property type="evidence" value="ECO:0007669"/>
    <property type="project" value="InterPro"/>
</dbReference>
<dbReference type="GO" id="GO:0001654">
    <property type="term" value="P:eye development"/>
    <property type="evidence" value="ECO:0007669"/>
    <property type="project" value="UniProtKB-ARBA"/>
</dbReference>
<gene>
    <name evidence="6" type="ORF">ALC62_07272</name>
</gene>
<sequence>DFLVTHIAHFRLAYMMLFVRKQGTKRSFLPSLPTCVQGAELVGKRQREGHPYPSEDQKKQLAQDTGLTILQVNNWQSYSRRYPLNFFPLRHRIVNIITVRRGGNLDRLTAVMLEMVELKETDWPPRRFTEEPLNRHNAFIIAALSFILYAKKRVRRLPIFISRSNSSLKRYFRGCFVCRPTEDGQPRMFQEYLQNGIDETMVLATRKA</sequence>
<proteinExistence type="predicted"/>
<dbReference type="AlphaFoldDB" id="A0A195CPD6"/>
<dbReference type="EMBL" id="KQ977565">
    <property type="protein sequence ID" value="KYN01969.1"/>
    <property type="molecule type" value="Genomic_DNA"/>
</dbReference>
<evidence type="ECO:0000259" key="5">
    <source>
        <dbReference type="Pfam" id="PF05920"/>
    </source>
</evidence>
<dbReference type="SUPFAM" id="SSF46689">
    <property type="entry name" value="Homeodomain-like"/>
    <property type="match status" value="1"/>
</dbReference>
<dbReference type="InterPro" id="IPR001356">
    <property type="entry name" value="HD"/>
</dbReference>
<keyword evidence="2 6" id="KW-0238">DNA-binding</keyword>
<dbReference type="GO" id="GO:0009887">
    <property type="term" value="P:animal organ morphogenesis"/>
    <property type="evidence" value="ECO:0007669"/>
    <property type="project" value="UniProtKB-ARBA"/>
</dbReference>